<gene>
    <name evidence="3" type="ORF">N7603_00200</name>
</gene>
<proteinExistence type="predicted"/>
<comment type="caution">
    <text evidence="3">The sequence shown here is derived from an EMBL/GenBank/DDBJ whole genome shotgun (WGS) entry which is preliminary data.</text>
</comment>
<dbReference type="PROSITE" id="PS51257">
    <property type="entry name" value="PROKAR_LIPOPROTEIN"/>
    <property type="match status" value="1"/>
</dbReference>
<dbReference type="Pfam" id="PF09479">
    <property type="entry name" value="Flg_new"/>
    <property type="match status" value="6"/>
</dbReference>
<name>A0ABT2PSZ9_9MOLU</name>
<dbReference type="InterPro" id="IPR042229">
    <property type="entry name" value="Listeria/Bacterioides_rpt_sf"/>
</dbReference>
<dbReference type="NCBIfam" id="TIGR02543">
    <property type="entry name" value="List_Bact_rpt"/>
    <property type="match status" value="3"/>
</dbReference>
<reference evidence="4" key="1">
    <citation type="submission" date="2023-07" db="EMBL/GenBank/DDBJ databases">
        <title>Novel Mycoplasma species identified in domestic and wild animals.</title>
        <authorList>
            <person name="Volokhov D.V."/>
            <person name="Furtak V.A."/>
            <person name="Zagorodnyaya T.A."/>
        </authorList>
    </citation>
    <scope>NUCLEOTIDE SEQUENCE [LARGE SCALE GENOMIC DNA]</scope>
    <source>
        <strain evidence="4">92-19</strain>
    </source>
</reference>
<dbReference type="InterPro" id="IPR013378">
    <property type="entry name" value="InlB-like_B-rpt"/>
</dbReference>
<evidence type="ECO:0000313" key="3">
    <source>
        <dbReference type="EMBL" id="MCU0104080.1"/>
    </source>
</evidence>
<organism evidence="3 4">
    <name type="scientific">Paracholeplasma vituli</name>
    <dbReference type="NCBI Taxonomy" id="69473"/>
    <lineage>
        <taxon>Bacteria</taxon>
        <taxon>Bacillati</taxon>
        <taxon>Mycoplasmatota</taxon>
        <taxon>Mollicutes</taxon>
        <taxon>Acholeplasmatales</taxon>
        <taxon>Acholeplasmataceae</taxon>
        <taxon>Paracholeplasma</taxon>
    </lineage>
</organism>
<protein>
    <submittedName>
        <fullName evidence="3">InlB B-repeat-containing protein</fullName>
    </submittedName>
</protein>
<evidence type="ECO:0000256" key="2">
    <source>
        <dbReference type="SAM" id="SignalP"/>
    </source>
</evidence>
<dbReference type="Proteomes" id="UP001209076">
    <property type="component" value="Unassembled WGS sequence"/>
</dbReference>
<evidence type="ECO:0000313" key="4">
    <source>
        <dbReference type="Proteomes" id="UP001209076"/>
    </source>
</evidence>
<feature type="signal peptide" evidence="2">
    <location>
        <begin position="1"/>
        <end position="24"/>
    </location>
</feature>
<feature type="chain" id="PRO_5045052674" evidence="2">
    <location>
        <begin position="25"/>
        <end position="2216"/>
    </location>
</feature>
<accession>A0ABT2PSZ9</accession>
<keyword evidence="2" id="KW-0732">Signal</keyword>
<sequence length="2216" mass="252202">MRKSLYFVVLMIFFVLVGCQPNQKVEVTFETNSGSTIKAVTSITQLREGMPTTTKSGYEFAGWYTDETLTQAFDPLTNRTNWVFTIYAKWTPNDAIYHIEHYHESLTGSFVLFETEDKDTVVGASVSIETKNYTGFTYQTGNASNVSSGVIPTTGELTLKAYYERNTYSVIIDENGGDTVSDLAVKYEDTITLPTLSRVGYTFLGYESNPTTMGSSNITVKALWEAIPQYTITFDSKGGSNISNQTIYKNSKVTLPTPPTKVGYTFNGWKKLGESTNYNFDTLVQGAFTLEAVWVPAMVDVKTEIYTEGLDGLYVLAQTITHQALTESITNASNPTLNGFIEDQTHTNRNVSGTSLADGSLVLKRYYSRSSFTISFESNAAVSIESITAKFESVISKPTDPIKMGYTFNGWFTDTFLTVAYTFSTMPSENKVLYAKWTPESMSLHFNTLGGSTIESIVAPYQSSVSKPTDPTKLGYTFDGWYLEATYETAYNTWVMPLGNITVYAKWTPNDYTLVFNTNGGSTLADLVAPYLSEINPPANPTKPDYIFLGWYSDILLETEFEFDVMPLNGTTIYAKWISVESELSLALVKGLDDYTEVKVRGEIVLLSENVDGFYISDGTITMFVLYYDETLVMGDTLEFDAILTTVRGIRMLARVQNLLLTEDTFDSLTPEILTIDEISTLNIQSEGKVIQTTGILASENGLMLIDLDNYQSLIISRNYNYPLYAQAIGKYVEVTGILHAYSDTWVIALTSVEILPLEQSTVETMIIDYLDTLFTGPFYSKDEFSFVDTDPWFLTWIEFMETASLLDYYEPVEQRFNLLTESVEIILEATIHMGENTVSYNKTITVHAHDPLTILEFNNLEESGRGVVTGLITLAEPDHDIYVIFDGTNYLYIEGNAQMNYGDTVEILLTKDTYQGMPYGYYHEDDYLVILSENNPVPVVESYGMDELDHASIGEFIELRGFMTNTAPIEFHGEFALFDGTHTVVIQPASYSGFESLFQYQGLEVILRGYLASNDGAYYIYYAGERNEVRIPEYSDEERVQMIYTVFSNLYGEHQFEAYEPFELTPYHPYLGGEITYTFLEGGSYYDYEHEYFTYAHTDQTIKISMEITIGSVSSTFTYETHLKKPEITTVEDFKSSDYGFYYVSGLVVYRTPSFAFLEDETGLLMIEGYDLPLYKGDRVVVYGNVSKAYPDYVNTTLYFDSRDRDIPLVVYRLEPETNVEMTSTLMTWEDILTWRSNMGVVYHRYFEISGYLTASGDEYYLTFGNQVLTIYAVDWYTQNKLIPHLNQYVTIKLLTTRHDGSGFEYLYLGNEGDIETMNYSESEMNQLINEWIDALWALPLNGNQQLRTMKQPQSTTITYEMAEGYETYIDFDFSFVKPVNEPTEVHVIATYTLGETVYTHPVTVLIIPTSGATYLSIMDAKASIGQKVTIEGNVMVNFPYDSNYSGSILFDGSDYVLVKYPKGTYLYGTSNIGYKLTATGIMRYEQDRYTFEIQSSLVSYQTFDFGSLDVWFSLETLYTTDHTLDTYLGKFAEIEGYLTYDNAYYYLTRDGMTIRLETFYDTDYFLYPLTGLKVRVKGFVIGRAQDGSDNISLAVSHYAYIYSENSIELAETDILTVLDKIADQMVGNRYDEPYIPGEYISFTTYQTVLPDATITYEPVVAPKESTVDMYDSYWIYMGDYEDQIIDVLLTVSYNGESVSRIFRIELIGLTPTSLDALFDPTLPFEDITLIATVLYEGFDFSYYEIDGDVYYYNGYIGGYSEIGTIVLINGKKSTLDGVTNYSYNVITSTLFDNEIPNYSVIQLDIEDILNINLSTQDIRKNAILVMGKLGYDPYSDYFTLTDDLGHMIYIRHHIEDEYETKNDDRDGTNFLHRYLDDYIIIELFYPNMYTQYDQVLMDFLGGKDAVMLPEWTIEEELDIVESIIKTRYDGKTYMSGESLDLPHYNEIHDIELTYTKKNSLDTGIYLETYYSWALWVEQETSVDVTVTMKIYNPLTQLDETRSFDITLVIQPIEISTIVEILYGVTGDTYVFEGIVEAIDPTTFMIIKDDTGRIYIELNSNRDLPTLSIGDEVRILGLRNLYDYEDYIPVISEIYDLQILSTGHIVNPVYIPTTMADILAIDYLLPDVYNQTVSITGTVIFTGNSWYPSYDLVIDDDYSSTYSIQLIGQDYDTFNAYMDPLVGQTMTIEGYLIGFTYIYDLFDWKVVVINSTVIS</sequence>
<comment type="subcellular location">
    <subcellularLocation>
        <location evidence="1">Cell envelope</location>
    </subcellularLocation>
</comment>
<dbReference type="Gene3D" id="2.60.40.4270">
    <property type="entry name" value="Listeria-Bacteroides repeat domain"/>
    <property type="match status" value="5"/>
</dbReference>
<dbReference type="EMBL" id="JAOEGN010000001">
    <property type="protein sequence ID" value="MCU0104080.1"/>
    <property type="molecule type" value="Genomic_DNA"/>
</dbReference>
<keyword evidence="4" id="KW-1185">Reference proteome</keyword>
<evidence type="ECO:0000256" key="1">
    <source>
        <dbReference type="ARBA" id="ARBA00004196"/>
    </source>
</evidence>